<reference evidence="1 2" key="1">
    <citation type="journal article" date="2022" name="Hortic Res">
        <title>A haplotype resolved chromosomal level avocado genome allows analysis of novel avocado genes.</title>
        <authorList>
            <person name="Nath O."/>
            <person name="Fletcher S.J."/>
            <person name="Hayward A."/>
            <person name="Shaw L.M."/>
            <person name="Masouleh A.K."/>
            <person name="Furtado A."/>
            <person name="Henry R.J."/>
            <person name="Mitter N."/>
        </authorList>
    </citation>
    <scope>NUCLEOTIDE SEQUENCE [LARGE SCALE GENOMIC DNA]</scope>
    <source>
        <strain evidence="2">cv. Hass</strain>
    </source>
</reference>
<proteinExistence type="predicted"/>
<organism evidence="1 2">
    <name type="scientific">Persea americana</name>
    <name type="common">Avocado</name>
    <dbReference type="NCBI Taxonomy" id="3435"/>
    <lineage>
        <taxon>Eukaryota</taxon>
        <taxon>Viridiplantae</taxon>
        <taxon>Streptophyta</taxon>
        <taxon>Embryophyta</taxon>
        <taxon>Tracheophyta</taxon>
        <taxon>Spermatophyta</taxon>
        <taxon>Magnoliopsida</taxon>
        <taxon>Magnoliidae</taxon>
        <taxon>Laurales</taxon>
        <taxon>Lauraceae</taxon>
        <taxon>Persea</taxon>
    </lineage>
</organism>
<evidence type="ECO:0000313" key="1">
    <source>
        <dbReference type="EMBL" id="KAJ8619106.1"/>
    </source>
</evidence>
<protein>
    <submittedName>
        <fullName evidence="1">Uncharacterized protein</fullName>
    </submittedName>
</protein>
<dbReference type="Proteomes" id="UP001234297">
    <property type="component" value="Chromosome 4"/>
</dbReference>
<name>A0ACC2KDC7_PERAE</name>
<accession>A0ACC2KDC7</accession>
<gene>
    <name evidence="1" type="ORF">MRB53_015292</name>
</gene>
<dbReference type="EMBL" id="CM056812">
    <property type="protein sequence ID" value="KAJ8619106.1"/>
    <property type="molecule type" value="Genomic_DNA"/>
</dbReference>
<comment type="caution">
    <text evidence="1">The sequence shown here is derived from an EMBL/GenBank/DDBJ whole genome shotgun (WGS) entry which is preliminary data.</text>
</comment>
<sequence>MEKSPLTGKPIRCKAAISRTAGEPLEIEEIEVAFPIDWEVRIKILCTSICHSDVTFWKLKAPIGVFPRIFGHEAVGVVESVGAKVTEVKEGDTVIPVFISNCQECRDCKSKKSNICTKVPFRFFPGMPRDGRSIFKDSKGAIVHNFLAISSFSEYTVVDVSHLVKIEAGFPPEKACLLSCGVTTGVGAVWKAAQVEEGSTVAIFGLGAVGLAVAEGARLHKASRIIGVDLSIEKFEIGKKFGVTDFINPADCKDKNISEVIKEMTDGGADYCFECIGLATVMSDAFNSCRKGWGKTVILGVEKHGSPISFSPAEVLWGRTFTGTSLGGIKPKSDIPVLIQWYMDKELHLDEFITDQMGFQDINKAFDLLTQGKSLHNEVQSSTKSLERNSSAKIAAMAERRLARGLEMQNQLVQAQEDLKKAKDQLAATEDEKFLVMDELKEMKKVADDANLGLSVALSAQKHAEEGWKAEKIRAQELEQASIGMAQKRDQAWQLELEAVQRQHALDVETLSSVEQELIRIGQELSIAIKTRDEALKEAVVAKRSAEANHKRVNDLSKELQLMKESINSDSSNLKGELDPEEAAPMIELLKHEFNKEKHMEAQLAERESLIENLKLEVKDAKEAEAQALNQLSEIRTRLETTEQELEKAKASEMRTSESLVAQTKELDKTKMALEEAKFEVASLHETVRSLETSIGQSSKDLTVSRRSLEIAKLDTRSVKEVIRTLKFELQTAREDLGHAQEREALALSDSHKLAEEINVLRNELKVAKEAEEKDKATIDSIAQTLQEAKEKLEPTKIELQNAKKEIENTKTALKKKEKKFQELMDDARREVDRAKEEVERLKSEKTEEFHDACNGKEVGPIQCKKMYGEETVYMKEEGGTLIESLLKADEIANKAREETGKLRDILRQAVNDATVEKEAVELARAENSQLKDNLSDLGSSLHSMTKENRRLKIKEAAALEQVKELKGLLNATPKNESEVSQKPNIPAEEPRDSKKTEKLPAEQSKEEQINNAEHENPSTSNGSKDDDEDDPEDILKGSIFNLTEDDMTPNFSAMTHRKALSVFMDDRDMLDADDFDANHFDDTGFERSSATRQRKKKALLYRFGDLLKRRTYLR</sequence>
<evidence type="ECO:0000313" key="2">
    <source>
        <dbReference type="Proteomes" id="UP001234297"/>
    </source>
</evidence>
<keyword evidence="2" id="KW-1185">Reference proteome</keyword>